<comment type="subcellular location">
    <subcellularLocation>
        <location evidence="6">Cytoplasm</location>
    </subcellularLocation>
</comment>
<keyword evidence="4 6" id="KW-0067">ATP-binding</keyword>
<dbReference type="PANTHER" id="PTHR43033">
    <property type="entry name" value="TRNA(ILE)-LYSIDINE SYNTHASE-RELATED"/>
    <property type="match status" value="1"/>
</dbReference>
<keyword evidence="9" id="KW-1185">Reference proteome</keyword>
<comment type="function">
    <text evidence="6">Ligates lysine onto the cytidine present at position 34 of the AUA codon-specific tRNA(Ile) that contains the anticodon CAU, in an ATP-dependent manner. Cytidine is converted to lysidine, thus changing the amino acid specificity of the tRNA from methionine to isoleucine.</text>
</comment>
<dbReference type="InterPro" id="IPR014729">
    <property type="entry name" value="Rossmann-like_a/b/a_fold"/>
</dbReference>
<evidence type="ECO:0000256" key="6">
    <source>
        <dbReference type="HAMAP-Rule" id="MF_01161"/>
    </source>
</evidence>
<evidence type="ECO:0000256" key="2">
    <source>
        <dbReference type="ARBA" id="ARBA00022694"/>
    </source>
</evidence>
<organism evidence="8 9">
    <name type="scientific">Acidocella aquatica</name>
    <dbReference type="NCBI Taxonomy" id="1922313"/>
    <lineage>
        <taxon>Bacteria</taxon>
        <taxon>Pseudomonadati</taxon>
        <taxon>Pseudomonadota</taxon>
        <taxon>Alphaproteobacteria</taxon>
        <taxon>Acetobacterales</taxon>
        <taxon>Acidocellaceae</taxon>
        <taxon>Acidocella</taxon>
    </lineage>
</organism>
<comment type="caution">
    <text evidence="8">The sequence shown here is derived from an EMBL/GenBank/DDBJ whole genome shotgun (WGS) entry which is preliminary data.</text>
</comment>
<protein>
    <recommendedName>
        <fullName evidence="6">tRNA(Ile)-lysidine synthase</fullName>
        <ecNumber evidence="6">6.3.4.19</ecNumber>
    </recommendedName>
    <alternativeName>
        <fullName evidence="6">tRNA(Ile)-2-lysyl-cytidine synthase</fullName>
    </alternativeName>
    <alternativeName>
        <fullName evidence="6">tRNA(Ile)-lysidine synthetase</fullName>
    </alternativeName>
</protein>
<feature type="binding site" evidence="6">
    <location>
        <begin position="38"/>
        <end position="43"/>
    </location>
    <ligand>
        <name>ATP</name>
        <dbReference type="ChEBI" id="CHEBI:30616"/>
    </ligand>
</feature>
<evidence type="ECO:0000256" key="3">
    <source>
        <dbReference type="ARBA" id="ARBA00022741"/>
    </source>
</evidence>
<keyword evidence="1 6" id="KW-0436">Ligase</keyword>
<comment type="catalytic activity">
    <reaction evidence="5 6">
        <text>cytidine(34) in tRNA(Ile2) + L-lysine + ATP = lysidine(34) in tRNA(Ile2) + AMP + diphosphate + H(+)</text>
        <dbReference type="Rhea" id="RHEA:43744"/>
        <dbReference type="Rhea" id="RHEA-COMP:10625"/>
        <dbReference type="Rhea" id="RHEA-COMP:10670"/>
        <dbReference type="ChEBI" id="CHEBI:15378"/>
        <dbReference type="ChEBI" id="CHEBI:30616"/>
        <dbReference type="ChEBI" id="CHEBI:32551"/>
        <dbReference type="ChEBI" id="CHEBI:33019"/>
        <dbReference type="ChEBI" id="CHEBI:82748"/>
        <dbReference type="ChEBI" id="CHEBI:83665"/>
        <dbReference type="ChEBI" id="CHEBI:456215"/>
        <dbReference type="EC" id="6.3.4.19"/>
    </reaction>
</comment>
<evidence type="ECO:0000313" key="8">
    <source>
        <dbReference type="EMBL" id="GLR67896.1"/>
    </source>
</evidence>
<proteinExistence type="inferred from homology"/>
<dbReference type="NCBIfam" id="TIGR02432">
    <property type="entry name" value="lysidine_TilS_N"/>
    <property type="match status" value="1"/>
</dbReference>
<dbReference type="Proteomes" id="UP001156641">
    <property type="component" value="Unassembled WGS sequence"/>
</dbReference>
<evidence type="ECO:0000259" key="7">
    <source>
        <dbReference type="Pfam" id="PF01171"/>
    </source>
</evidence>
<dbReference type="PANTHER" id="PTHR43033:SF5">
    <property type="entry name" value="TRNA(ILE)-LYSIDINE SYNTHETASE"/>
    <property type="match status" value="1"/>
</dbReference>
<keyword evidence="6" id="KW-0963">Cytoplasm</keyword>
<gene>
    <name evidence="6" type="primary">tilS</name>
    <name evidence="8" type="ORF">GCM10010909_25770</name>
</gene>
<dbReference type="HAMAP" id="MF_01161">
    <property type="entry name" value="tRNA_Ile_lys_synt"/>
    <property type="match status" value="1"/>
</dbReference>
<dbReference type="InterPro" id="IPR012094">
    <property type="entry name" value="tRNA_Ile_lys_synt"/>
</dbReference>
<dbReference type="InterPro" id="IPR011063">
    <property type="entry name" value="TilS/TtcA_N"/>
</dbReference>
<reference evidence="9" key="1">
    <citation type="journal article" date="2019" name="Int. J. Syst. Evol. Microbiol.">
        <title>The Global Catalogue of Microorganisms (GCM) 10K type strain sequencing project: providing services to taxonomists for standard genome sequencing and annotation.</title>
        <authorList>
            <consortium name="The Broad Institute Genomics Platform"/>
            <consortium name="The Broad Institute Genome Sequencing Center for Infectious Disease"/>
            <person name="Wu L."/>
            <person name="Ma J."/>
        </authorList>
    </citation>
    <scope>NUCLEOTIDE SEQUENCE [LARGE SCALE GENOMIC DNA]</scope>
    <source>
        <strain evidence="9">NBRC 112502</strain>
    </source>
</reference>
<comment type="similarity">
    <text evidence="6">Belongs to the tRNA(Ile)-lysidine synthase family.</text>
</comment>
<name>A0ABQ6A635_9PROT</name>
<evidence type="ECO:0000256" key="5">
    <source>
        <dbReference type="ARBA" id="ARBA00048539"/>
    </source>
</evidence>
<comment type="domain">
    <text evidence="6">The N-terminal region contains the highly conserved SGGXDS motif, predicted to be a P-loop motif involved in ATP binding.</text>
</comment>
<dbReference type="RefSeq" id="WP_284258692.1">
    <property type="nucleotide sequence ID" value="NZ_BSOS01000073.1"/>
</dbReference>
<dbReference type="EC" id="6.3.4.19" evidence="6"/>
<sequence length="397" mass="41007">MLVTAANLASTALAQNFAAAMARLGPFGAAPRLAAAVSGGADSTALVLLACDWAAQNRGSILALIVDHGLRPESAAESALTASRLAARGIASKIIVLSGISGPGVQEKARDARYAALAGAAQAEGRLHLLLGHHAADQAETVAMRARRGPGGAEGIAAWAARDNVLLLRPLLNVSPAALRAYLMARGMEWIEDPSNRNPKFERVRIRLEGAGVQPANAGARQEREQEAARFLARHAALRPEGFALLDAPGAPLAALAALLRVVGGNVYPPGQQATAALAAKLRPATLGGVRILAAGRLGPGWLLAREPACVAPPVAARRGAIWDRRFTLEATPPPGQSLGALGDDSKNYKNYNALPSIVVRTMPALRAVDGTLSFPAPVLFTPPGPAAPHPFFSAGQ</sequence>
<accession>A0ABQ6A635</accession>
<dbReference type="InterPro" id="IPR012795">
    <property type="entry name" value="tRNA_Ile_lys_synt_N"/>
</dbReference>
<dbReference type="CDD" id="cd01992">
    <property type="entry name" value="TilS_N"/>
    <property type="match status" value="1"/>
</dbReference>
<feature type="domain" description="tRNA(Ile)-lysidine/2-thiocytidine synthase N-terminal" evidence="7">
    <location>
        <begin position="33"/>
        <end position="208"/>
    </location>
</feature>
<keyword evidence="2 6" id="KW-0819">tRNA processing</keyword>
<dbReference type="EMBL" id="BSOS01000073">
    <property type="protein sequence ID" value="GLR67896.1"/>
    <property type="molecule type" value="Genomic_DNA"/>
</dbReference>
<evidence type="ECO:0000256" key="1">
    <source>
        <dbReference type="ARBA" id="ARBA00022598"/>
    </source>
</evidence>
<evidence type="ECO:0000313" key="9">
    <source>
        <dbReference type="Proteomes" id="UP001156641"/>
    </source>
</evidence>
<dbReference type="Pfam" id="PF01171">
    <property type="entry name" value="ATP_bind_3"/>
    <property type="match status" value="1"/>
</dbReference>
<keyword evidence="3 6" id="KW-0547">Nucleotide-binding</keyword>
<dbReference type="Gene3D" id="3.40.50.620">
    <property type="entry name" value="HUPs"/>
    <property type="match status" value="1"/>
</dbReference>
<evidence type="ECO:0000256" key="4">
    <source>
        <dbReference type="ARBA" id="ARBA00022840"/>
    </source>
</evidence>
<dbReference type="SUPFAM" id="SSF52402">
    <property type="entry name" value="Adenine nucleotide alpha hydrolases-like"/>
    <property type="match status" value="1"/>
</dbReference>